<accession>A0A6S7KVB0</accession>
<dbReference type="Gene3D" id="3.10.10.10">
    <property type="entry name" value="HIV Type 1 Reverse Transcriptase, subunit A, domain 1"/>
    <property type="match status" value="1"/>
</dbReference>
<dbReference type="OrthoDB" id="6783748at2759"/>
<dbReference type="EMBL" id="CACRXK020017908">
    <property type="protein sequence ID" value="CAB4031803.1"/>
    <property type="molecule type" value="Genomic_DNA"/>
</dbReference>
<name>A0A6S7KVB0_PARCT</name>
<proteinExistence type="predicted"/>
<dbReference type="InterPro" id="IPR043128">
    <property type="entry name" value="Rev_trsase/Diguanyl_cyclase"/>
</dbReference>
<keyword evidence="2" id="KW-1185">Reference proteome</keyword>
<dbReference type="CDD" id="cd01647">
    <property type="entry name" value="RT_LTR"/>
    <property type="match status" value="1"/>
</dbReference>
<evidence type="ECO:0000313" key="1">
    <source>
        <dbReference type="EMBL" id="CAB4031803.1"/>
    </source>
</evidence>
<dbReference type="InterPro" id="IPR050951">
    <property type="entry name" value="Retrovirus_Pol_polyprotein"/>
</dbReference>
<dbReference type="Proteomes" id="UP001152795">
    <property type="component" value="Unassembled WGS sequence"/>
</dbReference>
<comment type="caution">
    <text evidence="1">The sequence shown here is derived from an EMBL/GenBank/DDBJ whole genome shotgun (WGS) entry which is preliminary data.</text>
</comment>
<gene>
    <name evidence="1" type="ORF">PACLA_8A034964</name>
</gene>
<sequence length="156" mass="17402">DVEKELQRLENLDIIEQVVGPTPWVSPIVVVPKKTGEIRLCVDMREANKAVQREKHPMPTVDELITDLNSATAFSTLDLASASEIFQNEIANLLVGLPGCKNISDYIIVYGRDDTEHDENLRDVLTRLQENNAKLFNLALFSCKRVNTPGPSVSTK</sequence>
<protein>
    <submittedName>
        <fullName evidence="1">Uncharacterized protein</fullName>
    </submittedName>
</protein>
<dbReference type="Gene3D" id="3.30.70.270">
    <property type="match status" value="2"/>
</dbReference>
<evidence type="ECO:0000313" key="2">
    <source>
        <dbReference type="Proteomes" id="UP001152795"/>
    </source>
</evidence>
<organism evidence="1 2">
    <name type="scientific">Paramuricea clavata</name>
    <name type="common">Red gorgonian</name>
    <name type="synonym">Violescent sea-whip</name>
    <dbReference type="NCBI Taxonomy" id="317549"/>
    <lineage>
        <taxon>Eukaryota</taxon>
        <taxon>Metazoa</taxon>
        <taxon>Cnidaria</taxon>
        <taxon>Anthozoa</taxon>
        <taxon>Octocorallia</taxon>
        <taxon>Malacalcyonacea</taxon>
        <taxon>Plexauridae</taxon>
        <taxon>Paramuricea</taxon>
    </lineage>
</organism>
<dbReference type="SUPFAM" id="SSF56672">
    <property type="entry name" value="DNA/RNA polymerases"/>
    <property type="match status" value="1"/>
</dbReference>
<dbReference type="PANTHER" id="PTHR37984">
    <property type="entry name" value="PROTEIN CBG26694"/>
    <property type="match status" value="1"/>
</dbReference>
<dbReference type="PANTHER" id="PTHR37984:SF11">
    <property type="entry name" value="INTEGRASE CATALYTIC DOMAIN-CONTAINING PROTEIN"/>
    <property type="match status" value="1"/>
</dbReference>
<reference evidence="1" key="1">
    <citation type="submission" date="2020-04" db="EMBL/GenBank/DDBJ databases">
        <authorList>
            <person name="Alioto T."/>
            <person name="Alioto T."/>
            <person name="Gomez Garrido J."/>
        </authorList>
    </citation>
    <scope>NUCLEOTIDE SEQUENCE</scope>
    <source>
        <strain evidence="1">A484AB</strain>
    </source>
</reference>
<feature type="non-terminal residue" evidence="1">
    <location>
        <position position="1"/>
    </location>
</feature>
<dbReference type="AlphaFoldDB" id="A0A6S7KVB0"/>
<dbReference type="InterPro" id="IPR043502">
    <property type="entry name" value="DNA/RNA_pol_sf"/>
</dbReference>